<feature type="transmembrane region" description="Helical" evidence="2">
    <location>
        <begin position="12"/>
        <end position="32"/>
    </location>
</feature>
<comment type="caution">
    <text evidence="3">The sequence shown here is derived from an EMBL/GenBank/DDBJ whole genome shotgun (WGS) entry which is preliminary data.</text>
</comment>
<accession>A0A062UEW5</accession>
<dbReference type="InterPro" id="IPR011990">
    <property type="entry name" value="TPR-like_helical_dom_sf"/>
</dbReference>
<keyword evidence="1" id="KW-0802">TPR repeat</keyword>
<dbReference type="EMBL" id="AWFG01000010">
    <property type="protein sequence ID" value="KCZ60170.1"/>
    <property type="molecule type" value="Genomic_DNA"/>
</dbReference>
<organism evidence="3 4">
    <name type="scientific">Hyphomonas chukchiensis</name>
    <dbReference type="NCBI Taxonomy" id="1280947"/>
    <lineage>
        <taxon>Bacteria</taxon>
        <taxon>Pseudomonadati</taxon>
        <taxon>Pseudomonadota</taxon>
        <taxon>Alphaproteobacteria</taxon>
        <taxon>Hyphomonadales</taxon>
        <taxon>Hyphomonadaceae</taxon>
        <taxon>Hyphomonas</taxon>
    </lineage>
</organism>
<keyword evidence="4" id="KW-1185">Reference proteome</keyword>
<sequence length="579" mass="63554">MADDNQSRGHFWSRFAWTVGVLSAVLGIYVFVNDEVRGRLFPDQNAATRADVKEQLQLSEERIAMIVQASITSAMAGADARGENVSADQQDNYEAALTSLLASEDPTLTDARFLAVSGQAEAAAEKLVTTAETSGASEAIPAQGRADLLRNAGDILVPSDPAKALSAYQKALELDPDNPVLQTRVKKLKAETAEKNAVKAIPRAKFELSGLQFEFQGCENPDAPKCVLSVMNTTPDTVNFWIGSSSAINEQGRWLDDKGRNIVASSHYTWNIPSLEASQIEVTYNRPANTFQLVRFELHVNNVEFNKEFRDIAIRGGRQVDVRAMRPVPADHPEYAYEVDNVAVHFLGCSNPDAPICRFDLTNTGTSDRMISTYGGLAVNSQSRQRKAAQSVLSLTGKSDGKLPPGIVTSWDVTFRTPAEFFQSFWPDLNIEYESYPRAFTNLNLSDAEPPAIKALRRDAAYVPDGIFELGDMEFVFLGCANPDNPKCVFDVRNPTDETVRFRVDGARATDEAGEEIKSSSSLVEMNGEREARIPAGVTTSFEVAFRKPMPRISQLVVPVTVGDDRHDIQYADIALQAN</sequence>
<protein>
    <recommendedName>
        <fullName evidence="5">Tetratricopeptide repeat protein</fullName>
    </recommendedName>
</protein>
<keyword evidence="2" id="KW-0812">Transmembrane</keyword>
<evidence type="ECO:0000313" key="4">
    <source>
        <dbReference type="Proteomes" id="UP000027190"/>
    </source>
</evidence>
<dbReference type="RefSeq" id="WP_034737212.1">
    <property type="nucleotide sequence ID" value="NZ_AWFG01000010.1"/>
</dbReference>
<feature type="repeat" description="TPR" evidence="1">
    <location>
        <begin position="146"/>
        <end position="178"/>
    </location>
</feature>
<reference evidence="3 4" key="1">
    <citation type="journal article" date="2014" name="Antonie Van Leeuwenhoek">
        <title>Hyphomonas beringensis sp. nov. and Hyphomonas chukchiensis sp. nov., isolated from surface seawater of the Bering Sea and Chukchi Sea.</title>
        <authorList>
            <person name="Li C."/>
            <person name="Lai Q."/>
            <person name="Li G."/>
            <person name="Dong C."/>
            <person name="Wang J."/>
            <person name="Liao Y."/>
            <person name="Shao Z."/>
        </authorList>
    </citation>
    <scope>NUCLEOTIDE SEQUENCE [LARGE SCALE GENOMIC DNA]</scope>
    <source>
        <strain evidence="3 4">BH-BN04-4</strain>
    </source>
</reference>
<dbReference type="OrthoDB" id="7614272at2"/>
<name>A0A062UEW5_9PROT</name>
<evidence type="ECO:0008006" key="5">
    <source>
        <dbReference type="Google" id="ProtNLM"/>
    </source>
</evidence>
<evidence type="ECO:0000313" key="3">
    <source>
        <dbReference type="EMBL" id="KCZ60170.1"/>
    </source>
</evidence>
<dbReference type="InterPro" id="IPR019734">
    <property type="entry name" value="TPR_rpt"/>
</dbReference>
<dbReference type="PATRIC" id="fig|1280947.3.peg.716"/>
<keyword evidence="2" id="KW-1133">Transmembrane helix</keyword>
<dbReference type="Gene3D" id="1.25.40.10">
    <property type="entry name" value="Tetratricopeptide repeat domain"/>
    <property type="match status" value="1"/>
</dbReference>
<keyword evidence="2" id="KW-0472">Membrane</keyword>
<dbReference type="STRING" id="1280947.HY30_11930"/>
<dbReference type="PROSITE" id="PS50005">
    <property type="entry name" value="TPR"/>
    <property type="match status" value="1"/>
</dbReference>
<dbReference type="AlphaFoldDB" id="A0A062UEW5"/>
<dbReference type="Proteomes" id="UP000027190">
    <property type="component" value="Unassembled WGS sequence"/>
</dbReference>
<gene>
    <name evidence="3" type="ORF">HY30_11930</name>
</gene>
<proteinExistence type="predicted"/>
<evidence type="ECO:0000256" key="1">
    <source>
        <dbReference type="PROSITE-ProRule" id="PRU00339"/>
    </source>
</evidence>
<evidence type="ECO:0000256" key="2">
    <source>
        <dbReference type="SAM" id="Phobius"/>
    </source>
</evidence>